<evidence type="ECO:0000256" key="2">
    <source>
        <dbReference type="ARBA" id="ARBA00022737"/>
    </source>
</evidence>
<evidence type="ECO:0000313" key="11">
    <source>
        <dbReference type="Proteomes" id="UP001159428"/>
    </source>
</evidence>
<dbReference type="PANTHER" id="PTHR22904">
    <property type="entry name" value="TPR REPEAT CONTAINING PROTEIN"/>
    <property type="match status" value="1"/>
</dbReference>
<feature type="repeat" description="TPR" evidence="7">
    <location>
        <begin position="369"/>
        <end position="402"/>
    </location>
</feature>
<dbReference type="FunFam" id="1.10.260.100:FF:000004">
    <property type="entry name" value="Putative stress-induced-phosphoprotein 1"/>
    <property type="match status" value="1"/>
</dbReference>
<dbReference type="Pfam" id="PF13424">
    <property type="entry name" value="TPR_12"/>
    <property type="match status" value="1"/>
</dbReference>
<evidence type="ECO:0000256" key="6">
    <source>
        <dbReference type="ARBA" id="ARBA00045590"/>
    </source>
</evidence>
<keyword evidence="3 7" id="KW-0802">TPR repeat</keyword>
<organism evidence="10 11">
    <name type="scientific">Pocillopora meandrina</name>
    <dbReference type="NCBI Taxonomy" id="46732"/>
    <lineage>
        <taxon>Eukaryota</taxon>
        <taxon>Metazoa</taxon>
        <taxon>Cnidaria</taxon>
        <taxon>Anthozoa</taxon>
        <taxon>Hexacorallia</taxon>
        <taxon>Scleractinia</taxon>
        <taxon>Astrocoeniina</taxon>
        <taxon>Pocilloporidae</taxon>
        <taxon>Pocillopora</taxon>
    </lineage>
</organism>
<dbReference type="EMBL" id="CALNXJ010000040">
    <property type="protein sequence ID" value="CAH3145626.1"/>
    <property type="molecule type" value="Genomic_DNA"/>
</dbReference>
<keyword evidence="2" id="KW-0677">Repeat</keyword>
<dbReference type="Pfam" id="PF17830">
    <property type="entry name" value="STI1-HOP_DP"/>
    <property type="match status" value="2"/>
</dbReference>
<dbReference type="FunFam" id="1.25.40.10:FF:000020">
    <property type="entry name" value="Stress-induced phosphoprotein 1"/>
    <property type="match status" value="1"/>
</dbReference>
<dbReference type="AlphaFoldDB" id="A0AAU9XH26"/>
<name>A0AAU9XH26_9CNID</name>
<dbReference type="InterPro" id="IPR006636">
    <property type="entry name" value="STI1_HS-bd"/>
</dbReference>
<dbReference type="InterPro" id="IPR013105">
    <property type="entry name" value="TPR_2"/>
</dbReference>
<feature type="repeat" description="TPR" evidence="7">
    <location>
        <begin position="234"/>
        <end position="267"/>
    </location>
</feature>
<sequence length="552" mass="62522">MADAAKAAELKDKGNKFLQANDFAKAIECYTEAISLDPSNHVLYSNRSAGYAKDKKYEQALSDAKKCVELKPDWGKGYSRLGAALSFLKLYDEAEKAYTKGLQLDPENAQLKSGLEEARAMAQRNNPMTNPFAIPDLYVRLATHPKTKAFLDQPDYRSIVEALRQNPQMLGTYLQDPRIMQTVAILLGIESEVADNEEPASSSSSEEKPASEPMETEKPQPEPEPEVDTSVQKSLEEKELGNAAYKRKDFETALDHYGKAIELDPTNMSFLTNRAAVYFEQGRYDECIEQCHKAIQVGREGKVDYKLIAKAFGRIGNAYSKQEKLKEAIEAYNKSLIEHRSADVLKKLQETEKAVKEKERLAYIDPQKAEEEKEKGNVLFKKGDFPEALKNYKEAIKRDPNNPKLYSNRAACYQKLAAFNLALEDCDMCIKLDPSFVKGYTRKGGVLFALKRFRDAQKTYEKALELDPENKEAHEGIRACNSAVMQQPTDPEEIRQRANNDPEIQEILTDPAMKIILDQMQEDPKAAQEHLKNPEIRSRIQRLYEAGILKIR</sequence>
<feature type="repeat" description="TPR" evidence="7">
    <location>
        <begin position="75"/>
        <end position="108"/>
    </location>
</feature>
<evidence type="ECO:0000256" key="1">
    <source>
        <dbReference type="ARBA" id="ARBA00022490"/>
    </source>
</evidence>
<reference evidence="10 11" key="1">
    <citation type="submission" date="2022-05" db="EMBL/GenBank/DDBJ databases">
        <authorList>
            <consortium name="Genoscope - CEA"/>
            <person name="William W."/>
        </authorList>
    </citation>
    <scope>NUCLEOTIDE SEQUENCE [LARGE SCALE GENOMIC DNA]</scope>
</reference>
<comment type="caution">
    <text evidence="10">The sequence shown here is derived from an EMBL/GenBank/DDBJ whole genome shotgun (WGS) entry which is preliminary data.</text>
</comment>
<dbReference type="SMART" id="SM00727">
    <property type="entry name" value="STI1"/>
    <property type="match status" value="2"/>
</dbReference>
<dbReference type="FunFam" id="1.25.40.10:FF:000027">
    <property type="entry name" value="stress-induced-phosphoprotein 1 isoform X1"/>
    <property type="match status" value="1"/>
</dbReference>
<dbReference type="Gene3D" id="1.25.40.10">
    <property type="entry name" value="Tetratricopeptide repeat domain"/>
    <property type="match status" value="3"/>
</dbReference>
<evidence type="ECO:0000256" key="8">
    <source>
        <dbReference type="SAM" id="MobiDB-lite"/>
    </source>
</evidence>
<evidence type="ECO:0000313" key="10">
    <source>
        <dbReference type="EMBL" id="CAH3145626.1"/>
    </source>
</evidence>
<accession>A0AAU9XH26</accession>
<comment type="subcellular location">
    <subcellularLocation>
        <location evidence="4">Dynein axonemal particle</location>
    </subcellularLocation>
</comment>
<comment type="function">
    <text evidence="6">Acts as a co-chaperone for HSP90AA1. Mediates the association of the molecular chaperones HSPA8/HSC70 and HSP90.</text>
</comment>
<dbReference type="Gene3D" id="1.10.260.100">
    <property type="match status" value="2"/>
</dbReference>
<dbReference type="PROSITE" id="PS50005">
    <property type="entry name" value="TPR"/>
    <property type="match status" value="6"/>
</dbReference>
<feature type="domain" description="STI1" evidence="9">
    <location>
        <begin position="501"/>
        <end position="540"/>
    </location>
</feature>
<keyword evidence="11" id="KW-1185">Reference proteome</keyword>
<proteinExistence type="predicted"/>
<dbReference type="FunFam" id="1.10.260.100:FF:000002">
    <property type="entry name" value="Stress-induced-phosphoprotein 1 (Hsp70/Hsp90-organizing)"/>
    <property type="match status" value="1"/>
</dbReference>
<dbReference type="PROSITE" id="PS50293">
    <property type="entry name" value="TPR_REGION"/>
    <property type="match status" value="2"/>
</dbReference>
<dbReference type="Proteomes" id="UP001159428">
    <property type="component" value="Unassembled WGS sequence"/>
</dbReference>
<feature type="repeat" description="TPR" evidence="7">
    <location>
        <begin position="309"/>
        <end position="342"/>
    </location>
</feature>
<dbReference type="GO" id="GO:0051879">
    <property type="term" value="F:Hsp90 protein binding"/>
    <property type="evidence" value="ECO:0007669"/>
    <property type="project" value="TreeGrafter"/>
</dbReference>
<dbReference type="InterPro" id="IPR041243">
    <property type="entry name" value="STI1/HOP_DP"/>
</dbReference>
<feature type="domain" description="STI1" evidence="9">
    <location>
        <begin position="144"/>
        <end position="183"/>
    </location>
</feature>
<dbReference type="Pfam" id="PF13414">
    <property type="entry name" value="TPR_11"/>
    <property type="match status" value="1"/>
</dbReference>
<feature type="compositionally biased region" description="Basic and acidic residues" evidence="8">
    <location>
        <begin position="205"/>
        <end position="221"/>
    </location>
</feature>
<evidence type="ECO:0000256" key="5">
    <source>
        <dbReference type="ARBA" id="ARBA00026193"/>
    </source>
</evidence>
<gene>
    <name evidence="10" type="ORF">PMEA_00022670</name>
</gene>
<evidence type="ECO:0000259" key="9">
    <source>
        <dbReference type="SMART" id="SM00727"/>
    </source>
</evidence>
<dbReference type="Pfam" id="PF07719">
    <property type="entry name" value="TPR_2"/>
    <property type="match status" value="1"/>
</dbReference>
<dbReference type="FunFam" id="1.25.40.10:FF:000010">
    <property type="entry name" value="Stress-induced phosphoprotein 1"/>
    <property type="match status" value="1"/>
</dbReference>
<feature type="region of interest" description="Disordered" evidence="8">
    <location>
        <begin position="194"/>
        <end position="232"/>
    </location>
</feature>
<dbReference type="GO" id="GO:0120293">
    <property type="term" value="C:dynein axonemal particle"/>
    <property type="evidence" value="ECO:0007669"/>
    <property type="project" value="UniProtKB-SubCell"/>
</dbReference>
<dbReference type="Pfam" id="PF00515">
    <property type="entry name" value="TPR_1"/>
    <property type="match status" value="3"/>
</dbReference>
<evidence type="ECO:0000256" key="7">
    <source>
        <dbReference type="PROSITE-ProRule" id="PRU00339"/>
    </source>
</evidence>
<dbReference type="InterPro" id="IPR019734">
    <property type="entry name" value="TPR_rpt"/>
</dbReference>
<keyword evidence="1" id="KW-0963">Cytoplasm</keyword>
<dbReference type="SUPFAM" id="SSF48452">
    <property type="entry name" value="TPR-like"/>
    <property type="match status" value="3"/>
</dbReference>
<dbReference type="InterPro" id="IPR011990">
    <property type="entry name" value="TPR-like_helical_dom_sf"/>
</dbReference>
<evidence type="ECO:0000256" key="4">
    <source>
        <dbReference type="ARBA" id="ARBA00024190"/>
    </source>
</evidence>
<dbReference type="PANTHER" id="PTHR22904:SF523">
    <property type="entry name" value="STRESS-INDUCED-PHOSPHOPROTEIN 1"/>
    <property type="match status" value="1"/>
</dbReference>
<feature type="repeat" description="TPR" evidence="7">
    <location>
        <begin position="437"/>
        <end position="470"/>
    </location>
</feature>
<feature type="repeat" description="TPR" evidence="7">
    <location>
        <begin position="7"/>
        <end position="40"/>
    </location>
</feature>
<evidence type="ECO:0000256" key="3">
    <source>
        <dbReference type="ARBA" id="ARBA00022803"/>
    </source>
</evidence>
<protein>
    <recommendedName>
        <fullName evidence="5">Stress-induced-phosphoprotein 1</fullName>
    </recommendedName>
</protein>
<dbReference type="SMART" id="SM00028">
    <property type="entry name" value="TPR"/>
    <property type="match status" value="9"/>
</dbReference>